<protein>
    <submittedName>
        <fullName evidence="1">Uncharacterized protein</fullName>
    </submittedName>
</protein>
<dbReference type="RefSeq" id="WP_059316112.1">
    <property type="nucleotide sequence ID" value="NZ_CP013987.1"/>
</dbReference>
<dbReference type="EMBL" id="CP013987">
    <property type="protein sequence ID" value="ALZ85999.1"/>
    <property type="molecule type" value="Genomic_DNA"/>
</dbReference>
<evidence type="ECO:0000313" key="1">
    <source>
        <dbReference type="EMBL" id="ALZ85999.1"/>
    </source>
</evidence>
<sequence length="84" mass="9735">MTYLIDAWLDRPQPYLRILNRETGKVCAELDETALEELKDLGELDLHSLTSSEPRVVKEQIRQVFLFSYALALRPENDGLRLDC</sequence>
<accession>A0A0U4PB53</accession>
<organism evidence="1 2">
    <name type="scientific">Pseudomonas oryzihabitans</name>
    <dbReference type="NCBI Taxonomy" id="47885"/>
    <lineage>
        <taxon>Bacteria</taxon>
        <taxon>Pseudomonadati</taxon>
        <taxon>Pseudomonadota</taxon>
        <taxon>Gammaproteobacteria</taxon>
        <taxon>Pseudomonadales</taxon>
        <taxon>Pseudomonadaceae</taxon>
        <taxon>Pseudomonas</taxon>
    </lineage>
</organism>
<dbReference type="OrthoDB" id="6400925at2"/>
<dbReference type="KEGG" id="por:APT59_17995"/>
<evidence type="ECO:0000313" key="2">
    <source>
        <dbReference type="Proteomes" id="UP000064137"/>
    </source>
</evidence>
<proteinExistence type="predicted"/>
<dbReference type="AlphaFoldDB" id="A0A0U4PB53"/>
<name>A0A0U4PB53_9PSED</name>
<gene>
    <name evidence="1" type="ORF">APT59_17995</name>
</gene>
<reference evidence="1 2" key="1">
    <citation type="submission" date="2016-01" db="EMBL/GenBank/DDBJ databases">
        <title>Annotation of Pseudomonas oryzihabitans USDA-ARS-USMARC-56511.</title>
        <authorList>
            <person name="Harhay G.P."/>
            <person name="Harhay D.M."/>
            <person name="Smith T.P.L."/>
            <person name="Bono J.L."/>
            <person name="Heaton M.P."/>
            <person name="Clawson M.L."/>
            <person name="Chitko-Mckown C.G."/>
            <person name="Capik S.F."/>
            <person name="DeDonder K.D."/>
            <person name="Apley M.D."/>
            <person name="Lubbers B.V."/>
            <person name="White B.J."/>
            <person name="Larson R.L."/>
        </authorList>
    </citation>
    <scope>NUCLEOTIDE SEQUENCE [LARGE SCALE GENOMIC DNA]</scope>
    <source>
        <strain evidence="1 2">USDA-ARS-USMARC-56511</strain>
    </source>
</reference>
<dbReference type="Proteomes" id="UP000064137">
    <property type="component" value="Chromosome"/>
</dbReference>